<organism evidence="11 12">
    <name type="scientific">Chironomus riparius</name>
    <dbReference type="NCBI Taxonomy" id="315576"/>
    <lineage>
        <taxon>Eukaryota</taxon>
        <taxon>Metazoa</taxon>
        <taxon>Ecdysozoa</taxon>
        <taxon>Arthropoda</taxon>
        <taxon>Hexapoda</taxon>
        <taxon>Insecta</taxon>
        <taxon>Pterygota</taxon>
        <taxon>Neoptera</taxon>
        <taxon>Endopterygota</taxon>
        <taxon>Diptera</taxon>
        <taxon>Nematocera</taxon>
        <taxon>Chironomoidea</taxon>
        <taxon>Chironomidae</taxon>
        <taxon>Chironominae</taxon>
        <taxon>Chironomus</taxon>
    </lineage>
</organism>
<dbReference type="GO" id="GO:0004984">
    <property type="term" value="F:olfactory receptor activity"/>
    <property type="evidence" value="ECO:0007669"/>
    <property type="project" value="InterPro"/>
</dbReference>
<feature type="transmembrane region" description="Helical" evidence="10">
    <location>
        <begin position="52"/>
        <end position="73"/>
    </location>
</feature>
<dbReference type="Proteomes" id="UP001153620">
    <property type="component" value="Chromosome 3"/>
</dbReference>
<dbReference type="PANTHER" id="PTHR21137">
    <property type="entry name" value="ODORANT RECEPTOR"/>
    <property type="match status" value="1"/>
</dbReference>
<evidence type="ECO:0000256" key="9">
    <source>
        <dbReference type="ARBA" id="ARBA00023224"/>
    </source>
</evidence>
<dbReference type="Pfam" id="PF02949">
    <property type="entry name" value="7tm_6"/>
    <property type="match status" value="1"/>
</dbReference>
<dbReference type="GO" id="GO:0007165">
    <property type="term" value="P:signal transduction"/>
    <property type="evidence" value="ECO:0007669"/>
    <property type="project" value="UniProtKB-KW"/>
</dbReference>
<feature type="transmembrane region" description="Helical" evidence="10">
    <location>
        <begin position="85"/>
        <end position="107"/>
    </location>
</feature>
<feature type="transmembrane region" description="Helical" evidence="10">
    <location>
        <begin position="190"/>
        <end position="212"/>
    </location>
</feature>
<dbReference type="InterPro" id="IPR004117">
    <property type="entry name" value="7tm6_olfct_rcpt"/>
</dbReference>
<dbReference type="GO" id="GO:0005549">
    <property type="term" value="F:odorant binding"/>
    <property type="evidence" value="ECO:0007669"/>
    <property type="project" value="InterPro"/>
</dbReference>
<keyword evidence="9 10" id="KW-0807">Transducer</keyword>
<evidence type="ECO:0000256" key="3">
    <source>
        <dbReference type="ARBA" id="ARBA00022606"/>
    </source>
</evidence>
<dbReference type="GO" id="GO:0005886">
    <property type="term" value="C:plasma membrane"/>
    <property type="evidence" value="ECO:0007669"/>
    <property type="project" value="UniProtKB-SubCell"/>
</dbReference>
<evidence type="ECO:0000256" key="10">
    <source>
        <dbReference type="RuleBase" id="RU351113"/>
    </source>
</evidence>
<reference evidence="11" key="2">
    <citation type="submission" date="2022-10" db="EMBL/GenBank/DDBJ databases">
        <authorList>
            <consortium name="ENA_rothamsted_submissions"/>
            <consortium name="culmorum"/>
            <person name="King R."/>
        </authorList>
    </citation>
    <scope>NUCLEOTIDE SEQUENCE</scope>
</reference>
<gene>
    <name evidence="11" type="ORF">CHIRRI_LOCUS9634</name>
</gene>
<evidence type="ECO:0000313" key="11">
    <source>
        <dbReference type="EMBL" id="CAG9806780.1"/>
    </source>
</evidence>
<keyword evidence="6 10" id="KW-1133">Transmembrane helix</keyword>
<evidence type="ECO:0000256" key="1">
    <source>
        <dbReference type="ARBA" id="ARBA00004651"/>
    </source>
</evidence>
<comment type="similarity">
    <text evidence="10">Belongs to the insect chemoreceptor superfamily. Heteromeric odorant receptor channel (TC 1.A.69) family.</text>
</comment>
<reference evidence="11" key="1">
    <citation type="submission" date="2022-01" db="EMBL/GenBank/DDBJ databases">
        <authorList>
            <person name="King R."/>
        </authorList>
    </citation>
    <scope>NUCLEOTIDE SEQUENCE</scope>
</reference>
<evidence type="ECO:0000256" key="6">
    <source>
        <dbReference type="ARBA" id="ARBA00022989"/>
    </source>
</evidence>
<evidence type="ECO:0000313" key="12">
    <source>
        <dbReference type="Proteomes" id="UP001153620"/>
    </source>
</evidence>
<name>A0A9N9RZH7_9DIPT</name>
<keyword evidence="12" id="KW-1185">Reference proteome</keyword>
<feature type="transmembrane region" description="Helical" evidence="10">
    <location>
        <begin position="218"/>
        <end position="242"/>
    </location>
</feature>
<keyword evidence="5 10" id="KW-0552">Olfaction</keyword>
<keyword evidence="2" id="KW-1003">Cell membrane</keyword>
<keyword evidence="7 10" id="KW-0472">Membrane</keyword>
<keyword evidence="8 10" id="KW-0675">Receptor</keyword>
<accession>A0A9N9RZH7</accession>
<keyword evidence="4 10" id="KW-0812">Transmembrane</keyword>
<comment type="subcellular location">
    <subcellularLocation>
        <location evidence="1 10">Cell membrane</location>
        <topology evidence="1 10">Multi-pass membrane protein</topology>
    </subcellularLocation>
</comment>
<evidence type="ECO:0000256" key="8">
    <source>
        <dbReference type="ARBA" id="ARBA00023170"/>
    </source>
</evidence>
<evidence type="ECO:0000256" key="7">
    <source>
        <dbReference type="ARBA" id="ARBA00023136"/>
    </source>
</evidence>
<protein>
    <recommendedName>
        <fullName evidence="10">Odorant receptor</fullName>
    </recommendedName>
</protein>
<feature type="transmembrane region" description="Helical" evidence="10">
    <location>
        <begin position="275"/>
        <end position="296"/>
    </location>
</feature>
<dbReference type="AlphaFoldDB" id="A0A9N9RZH7"/>
<dbReference type="PANTHER" id="PTHR21137:SF35">
    <property type="entry name" value="ODORANT RECEPTOR 19A-RELATED"/>
    <property type="match status" value="1"/>
</dbReference>
<dbReference type="EMBL" id="OU895879">
    <property type="protein sequence ID" value="CAG9806780.1"/>
    <property type="molecule type" value="Genomic_DNA"/>
</dbReference>
<proteinExistence type="inferred from homology"/>
<evidence type="ECO:0000256" key="4">
    <source>
        <dbReference type="ARBA" id="ARBA00022692"/>
    </source>
</evidence>
<evidence type="ECO:0000256" key="5">
    <source>
        <dbReference type="ARBA" id="ARBA00022725"/>
    </source>
</evidence>
<sequence>MRRIKKASKKPKIQQNIFDVYRFLKISLFLMKIFTKEISFNDKSAPAVIKNALHSLIVVGTVMSMMSHVYLFGEYTYIHIDDMRRATMGMVLVLTEIKIFSMGLIILSQKSLVKQILERMNRECSVNEIRENGILKEIKDFRNLSWGYTAFWYCPMILVFVRSITNAAIQQEWIYPYELEFSDFTKNLGIFGHSALYIWICSVSLFGTGFMIGFDLLFVGLISIISIEFDILTSKILTFGSIQLGQKKYLKNLIEHHVKNLKMVQLLEEIFSTQLLINFLFSSFISCFLAFNFITSYEITDFFFNSTFCITILYQFYVQCRFGQKLMDAGDKVYEGFRECKWENVDNLKIKKALILITQSAQSILVIIINHLEVLQLVHDQIITGSDEDLLILHTVPSSLFKVISNVI</sequence>
<evidence type="ECO:0000256" key="2">
    <source>
        <dbReference type="ARBA" id="ARBA00022475"/>
    </source>
</evidence>
<feature type="transmembrane region" description="Helical" evidence="10">
    <location>
        <begin position="302"/>
        <end position="318"/>
    </location>
</feature>
<dbReference type="OrthoDB" id="8185860at2759"/>
<feature type="transmembrane region" description="Helical" evidence="10">
    <location>
        <begin position="150"/>
        <end position="169"/>
    </location>
</feature>
<keyword evidence="3 10" id="KW-0716">Sensory transduction</keyword>